<keyword evidence="3" id="KW-0812">Transmembrane</keyword>
<dbReference type="EMBL" id="CP042467">
    <property type="protein sequence ID" value="QED27579.1"/>
    <property type="molecule type" value="Genomic_DNA"/>
</dbReference>
<feature type="region of interest" description="Disordered" evidence="8">
    <location>
        <begin position="37"/>
        <end position="85"/>
    </location>
</feature>
<dbReference type="KEGG" id="bbae:FRD01_10060"/>
<accession>A0A5B8XVU0</accession>
<gene>
    <name evidence="9" type="ORF">FRD01_10060</name>
</gene>
<keyword evidence="7" id="KW-0472">Membrane</keyword>
<keyword evidence="6" id="KW-0811">Translocation</keyword>
<evidence type="ECO:0000256" key="2">
    <source>
        <dbReference type="ARBA" id="ARBA00022448"/>
    </source>
</evidence>
<dbReference type="Pfam" id="PF02416">
    <property type="entry name" value="TatA_B_E"/>
    <property type="match status" value="1"/>
</dbReference>
<feature type="compositionally biased region" description="Basic and acidic residues" evidence="8">
    <location>
        <begin position="55"/>
        <end position="64"/>
    </location>
</feature>
<keyword evidence="4" id="KW-0653">Protein transport</keyword>
<sequence length="85" mass="9223">MFSITEIVLLLVIILLVFGLGKLNTLGKDIKQAKESFKEGYETGDPDPQDPPVHLSEEAPDIKHTGPKPGTRSPGIEDAEIEEAP</sequence>
<evidence type="ECO:0000256" key="5">
    <source>
        <dbReference type="ARBA" id="ARBA00022989"/>
    </source>
</evidence>
<organism evidence="9 10">
    <name type="scientific">Microvenator marinus</name>
    <dbReference type="NCBI Taxonomy" id="2600177"/>
    <lineage>
        <taxon>Bacteria</taxon>
        <taxon>Deltaproteobacteria</taxon>
        <taxon>Bradymonadales</taxon>
        <taxon>Microvenatoraceae</taxon>
        <taxon>Microvenator</taxon>
    </lineage>
</organism>
<evidence type="ECO:0000256" key="6">
    <source>
        <dbReference type="ARBA" id="ARBA00023010"/>
    </source>
</evidence>
<comment type="subcellular location">
    <subcellularLocation>
        <location evidence="1">Membrane</location>
        <topology evidence="1">Single-pass membrane protein</topology>
    </subcellularLocation>
</comment>
<evidence type="ECO:0000256" key="3">
    <source>
        <dbReference type="ARBA" id="ARBA00022692"/>
    </source>
</evidence>
<evidence type="ECO:0000256" key="4">
    <source>
        <dbReference type="ARBA" id="ARBA00022927"/>
    </source>
</evidence>
<keyword evidence="10" id="KW-1185">Reference proteome</keyword>
<reference evidence="9 10" key="1">
    <citation type="submission" date="2019-08" db="EMBL/GenBank/DDBJ databases">
        <authorList>
            <person name="Liang Q."/>
        </authorList>
    </citation>
    <scope>NUCLEOTIDE SEQUENCE [LARGE SCALE GENOMIC DNA]</scope>
    <source>
        <strain evidence="9 10">V1718</strain>
    </source>
</reference>
<dbReference type="Gene3D" id="1.20.5.3310">
    <property type="match status" value="1"/>
</dbReference>
<dbReference type="InterPro" id="IPR003369">
    <property type="entry name" value="TatA/B/E"/>
</dbReference>
<keyword evidence="5" id="KW-1133">Transmembrane helix</keyword>
<evidence type="ECO:0000256" key="1">
    <source>
        <dbReference type="ARBA" id="ARBA00004167"/>
    </source>
</evidence>
<evidence type="ECO:0000256" key="8">
    <source>
        <dbReference type="SAM" id="MobiDB-lite"/>
    </source>
</evidence>
<name>A0A5B8XVU0_9DELT</name>
<dbReference type="RefSeq" id="WP_146959264.1">
    <property type="nucleotide sequence ID" value="NZ_CP042467.1"/>
</dbReference>
<dbReference type="AlphaFoldDB" id="A0A5B8XVU0"/>
<protein>
    <submittedName>
        <fullName evidence="9">Twin-arginine translocase subunit TatA</fullName>
    </submittedName>
</protein>
<proteinExistence type="predicted"/>
<evidence type="ECO:0000313" key="10">
    <source>
        <dbReference type="Proteomes" id="UP000321595"/>
    </source>
</evidence>
<keyword evidence="2" id="KW-0813">Transport</keyword>
<evidence type="ECO:0000313" key="9">
    <source>
        <dbReference type="EMBL" id="QED27579.1"/>
    </source>
</evidence>
<evidence type="ECO:0000256" key="7">
    <source>
        <dbReference type="ARBA" id="ARBA00023136"/>
    </source>
</evidence>
<dbReference type="Proteomes" id="UP000321595">
    <property type="component" value="Chromosome"/>
</dbReference>
<dbReference type="GO" id="GO:0016020">
    <property type="term" value="C:membrane"/>
    <property type="evidence" value="ECO:0007669"/>
    <property type="project" value="UniProtKB-ARBA"/>
</dbReference>
<dbReference type="GO" id="GO:0015031">
    <property type="term" value="P:protein transport"/>
    <property type="evidence" value="ECO:0007669"/>
    <property type="project" value="UniProtKB-KW"/>
</dbReference>